<evidence type="ECO:0000313" key="3">
    <source>
        <dbReference type="Proteomes" id="UP000196435"/>
    </source>
</evidence>
<dbReference type="Proteomes" id="UP000196435">
    <property type="component" value="Unassembled WGS sequence"/>
</dbReference>
<evidence type="ECO:0000313" key="2">
    <source>
        <dbReference type="EMBL" id="SIP73156.1"/>
    </source>
</evidence>
<gene>
    <name evidence="1" type="ORF">Xinn_01551</name>
    <name evidence="2" type="ORF">XIS1_1750048</name>
</gene>
<reference evidence="3" key="1">
    <citation type="submission" date="2016-12" db="EMBL/GenBank/DDBJ databases">
        <authorList>
            <person name="Gaudriault S."/>
        </authorList>
    </citation>
    <scope>NUCLEOTIDE SEQUENCE [LARGE SCALE GENOMIC DNA]</scope>
    <source>
        <strain evidence="3">HGB1681 (deposited as PTA-6826 in the American Type Culture Collection)</strain>
    </source>
</reference>
<keyword evidence="1" id="KW-0378">Hydrolase</keyword>
<dbReference type="EMBL" id="NIBU01000013">
    <property type="protein sequence ID" value="PHM36608.1"/>
    <property type="molecule type" value="Genomic_DNA"/>
</dbReference>
<reference evidence="1 4" key="3">
    <citation type="journal article" date="2017" name="Nat. Microbiol.">
        <title>Natural product diversity associated with the nematode symbionts Photorhabdus and Xenorhabdus.</title>
        <authorList>
            <person name="Tobias N.J."/>
            <person name="Wolff H."/>
            <person name="Djahanschiri B."/>
            <person name="Grundmann F."/>
            <person name="Kronenwerth M."/>
            <person name="Shi Y.M."/>
            <person name="Simonyi S."/>
            <person name="Grun P."/>
            <person name="Shapiro-Ilan D."/>
            <person name="Pidot S.J."/>
            <person name="Stinear T.P."/>
            <person name="Ebersberger I."/>
            <person name="Bode H.B."/>
        </authorList>
    </citation>
    <scope>NUCLEOTIDE SEQUENCE [LARGE SCALE GENOMIC DNA]</scope>
    <source>
        <strain evidence="1 4">DSM 16336</strain>
    </source>
</reference>
<dbReference type="GO" id="GO:0008233">
    <property type="term" value="F:peptidase activity"/>
    <property type="evidence" value="ECO:0007669"/>
    <property type="project" value="UniProtKB-KW"/>
</dbReference>
<dbReference type="OrthoDB" id="6443321at2"/>
<dbReference type="Proteomes" id="UP000224871">
    <property type="component" value="Unassembled WGS sequence"/>
</dbReference>
<dbReference type="InterPro" id="IPR010557">
    <property type="entry name" value="DUF1133"/>
</dbReference>
<evidence type="ECO:0000313" key="4">
    <source>
        <dbReference type="Proteomes" id="UP000224871"/>
    </source>
</evidence>
<reference evidence="2" key="2">
    <citation type="submission" date="2016-12" db="EMBL/GenBank/DDBJ databases">
        <authorList>
            <person name="Song W.-J."/>
            <person name="Kurnit D.M."/>
        </authorList>
    </citation>
    <scope>NUCLEOTIDE SEQUENCE [LARGE SCALE GENOMIC DNA]</scope>
    <source>
        <strain evidence="2">HGB1681</strain>
    </source>
</reference>
<proteinExistence type="predicted"/>
<dbReference type="AlphaFoldDB" id="A0A1N6MWD7"/>
<organism evidence="2 3">
    <name type="scientific">Xenorhabdus innexi</name>
    <dbReference type="NCBI Taxonomy" id="290109"/>
    <lineage>
        <taxon>Bacteria</taxon>
        <taxon>Pseudomonadati</taxon>
        <taxon>Pseudomonadota</taxon>
        <taxon>Gammaproteobacteria</taxon>
        <taxon>Enterobacterales</taxon>
        <taxon>Morganellaceae</taxon>
        <taxon>Xenorhabdus</taxon>
    </lineage>
</organism>
<dbReference type="GO" id="GO:0006508">
    <property type="term" value="P:proteolysis"/>
    <property type="evidence" value="ECO:0007669"/>
    <property type="project" value="UniProtKB-KW"/>
</dbReference>
<dbReference type="EMBL" id="FTLG01000085">
    <property type="protein sequence ID" value="SIP73156.1"/>
    <property type="molecule type" value="Genomic_DNA"/>
</dbReference>
<evidence type="ECO:0000313" key="1">
    <source>
        <dbReference type="EMBL" id="PHM36608.1"/>
    </source>
</evidence>
<dbReference type="RefSeq" id="WP_086956360.1">
    <property type="nucleotide sequence ID" value="NZ_CAWNQC010000035.1"/>
</dbReference>
<protein>
    <submittedName>
        <fullName evidence="1">ATP-dependent Zn protease</fullName>
    </submittedName>
</protein>
<keyword evidence="4" id="KW-1185">Reference proteome</keyword>
<keyword evidence="1" id="KW-0645">Protease</keyword>
<sequence length="58" mass="6986">MAQHSFIKISNDTLRRPETSLSTCRRRVENWLRVAEFMLYRPMCDELERQGTMLIKKV</sequence>
<name>A0A1N6MWD7_9GAMM</name>
<accession>A0A1N6MWD7</accession>
<dbReference type="Pfam" id="PF06576">
    <property type="entry name" value="DUF1133"/>
    <property type="match status" value="1"/>
</dbReference>